<reference evidence="1 7" key="1">
    <citation type="journal article" date="2015" name="Science">
        <title>Genetic determinants of in vivo fitness and diet responsiveness in multiple human gut Bacteroides.</title>
        <authorList>
            <person name="Wu M."/>
            <person name="McNulty N.P."/>
            <person name="Rodionov D.A."/>
            <person name="Khoroshkin M.S."/>
            <person name="Griffin N.W."/>
            <person name="Cheng J."/>
            <person name="Latreille P."/>
            <person name="Kerstetter R.A."/>
            <person name="Terrapon N."/>
            <person name="Henrissat B."/>
            <person name="Osterman A.L."/>
            <person name="Gordon J.I."/>
        </authorList>
    </citation>
    <scope>NUCLEOTIDE SEQUENCE [LARGE SCALE GENOMIC DNA]</scope>
    <source>
        <strain evidence="1 7">WH2</strain>
    </source>
</reference>
<sequence length="76" mass="9028">MKQTNLRKSDIILHTLNPYDPEMQRYLSLSKRIEQLMNNAEDENDPCVPVELMAEFFVLQEELYQKALKKNKEEAN</sequence>
<dbReference type="Proteomes" id="UP000061809">
    <property type="component" value="Chromosome"/>
</dbReference>
<dbReference type="Proteomes" id="UP000448877">
    <property type="component" value="Unassembled WGS sequence"/>
</dbReference>
<evidence type="ECO:0000313" key="10">
    <source>
        <dbReference type="Proteomes" id="UP000482653"/>
    </source>
</evidence>
<reference evidence="6" key="4">
    <citation type="submission" date="2023-08" db="EMBL/GenBank/DDBJ databases">
        <title>Reintroducing virulent viruses to syntetic microbiomes.</title>
        <authorList>
            <person name="Wilde J."/>
            <person name="Boyes R."/>
            <person name="Robinson A.V."/>
            <person name="Daisley B.A."/>
            <person name="Allen-Vercoe E."/>
        </authorList>
    </citation>
    <scope>NUCLEOTIDE SEQUENCE</scope>
    <source>
        <strain evidence="6">225I_12FAA</strain>
    </source>
</reference>
<dbReference type="EMBL" id="VVYW01000006">
    <property type="protein sequence ID" value="KAA5409798.1"/>
    <property type="molecule type" value="Genomic_DNA"/>
</dbReference>
<evidence type="ECO:0000313" key="7">
    <source>
        <dbReference type="Proteomes" id="UP000061809"/>
    </source>
</evidence>
<name>A0A0P0GKZ3_9BACE</name>
<evidence type="ECO:0000313" key="8">
    <source>
        <dbReference type="Proteomes" id="UP000325055"/>
    </source>
</evidence>
<dbReference type="Proteomes" id="UP000325055">
    <property type="component" value="Unassembled WGS sequence"/>
</dbReference>
<dbReference type="EMBL" id="VVYX01000043">
    <property type="protein sequence ID" value="KAA5413939.1"/>
    <property type="molecule type" value="Genomic_DNA"/>
</dbReference>
<dbReference type="STRING" id="246787.BcellWH2_01271"/>
<dbReference type="EMBL" id="JARFID010000005">
    <property type="protein sequence ID" value="MDE8694056.1"/>
    <property type="molecule type" value="Genomic_DNA"/>
</dbReference>
<gene>
    <name evidence="1" type="ORF">BcellWH2_01271</name>
    <name evidence="4" type="ORF">F2Y81_11710</name>
    <name evidence="2" type="ORF">F2Y86_08810</name>
    <name evidence="3" type="ORF">F2Y87_24830</name>
    <name evidence="5" type="ORF">PZH42_08045</name>
    <name evidence="6" type="ORF">RO785_05965</name>
</gene>
<dbReference type="EMBL" id="JAVSNH010000001">
    <property type="protein sequence ID" value="MDT4510524.1"/>
    <property type="molecule type" value="Genomic_DNA"/>
</dbReference>
<dbReference type="KEGG" id="bcel:BcellWH2_01271"/>
<dbReference type="PATRIC" id="fig|246787.4.peg.1309"/>
<evidence type="ECO:0000313" key="3">
    <source>
        <dbReference type="EMBL" id="KAA5413939.1"/>
    </source>
</evidence>
<reference evidence="8 9" key="2">
    <citation type="journal article" date="2019" name="Nat. Med.">
        <title>A library of human gut bacterial isolates paired with longitudinal multiomics data enables mechanistic microbiome research.</title>
        <authorList>
            <person name="Poyet M."/>
            <person name="Groussin M."/>
            <person name="Gibbons S.M."/>
            <person name="Avila-Pacheco J."/>
            <person name="Jiang X."/>
            <person name="Kearney S.M."/>
            <person name="Perrotta A.R."/>
            <person name="Berdy B."/>
            <person name="Zhao S."/>
            <person name="Lieberman T.D."/>
            <person name="Swanson P.K."/>
            <person name="Smith M."/>
            <person name="Roesemann S."/>
            <person name="Alexander J.E."/>
            <person name="Rich S.A."/>
            <person name="Livny J."/>
            <person name="Vlamakis H."/>
            <person name="Clish C."/>
            <person name="Bullock K."/>
            <person name="Deik A."/>
            <person name="Scott J."/>
            <person name="Pierce K.A."/>
            <person name="Xavier R.J."/>
            <person name="Alm E.J."/>
        </authorList>
    </citation>
    <scope>NUCLEOTIDE SEQUENCE [LARGE SCALE GENOMIC DNA]</scope>
    <source>
        <strain evidence="4 9">BIOML-A6</strain>
        <strain evidence="2 8">BIOML-A7</strain>
        <strain evidence="3 10">BIOML-A8</strain>
    </source>
</reference>
<dbReference type="eggNOG" id="ENOG5030XQJ">
    <property type="taxonomic scope" value="Bacteria"/>
</dbReference>
<dbReference type="EMBL" id="CP012801">
    <property type="protein sequence ID" value="ALJ58532.1"/>
    <property type="molecule type" value="Genomic_DNA"/>
</dbReference>
<accession>A0A0P0GKZ3</accession>
<evidence type="ECO:0000313" key="6">
    <source>
        <dbReference type="EMBL" id="MDT4510524.1"/>
    </source>
</evidence>
<proteinExistence type="predicted"/>
<dbReference type="Proteomes" id="UP001221924">
    <property type="component" value="Unassembled WGS sequence"/>
</dbReference>
<evidence type="ECO:0000313" key="2">
    <source>
        <dbReference type="EMBL" id="KAA5409798.1"/>
    </source>
</evidence>
<evidence type="ECO:0000313" key="1">
    <source>
        <dbReference type="EMBL" id="ALJ58532.1"/>
    </source>
</evidence>
<dbReference type="Proteomes" id="UP000482653">
    <property type="component" value="Unassembled WGS sequence"/>
</dbReference>
<evidence type="ECO:0000313" key="5">
    <source>
        <dbReference type="EMBL" id="MDE8694056.1"/>
    </source>
</evidence>
<evidence type="ECO:0000313" key="4">
    <source>
        <dbReference type="EMBL" id="KAA5418469.1"/>
    </source>
</evidence>
<reference evidence="5" key="3">
    <citation type="submission" date="2023-03" db="EMBL/GenBank/DDBJ databases">
        <title>DFI Biobank Strains.</title>
        <authorList>
            <person name="Mostad J."/>
            <person name="Paddock L."/>
            <person name="Medina S."/>
            <person name="Waligurski E."/>
            <person name="Barat B."/>
            <person name="Smith R."/>
            <person name="Burgo V."/>
            <person name="Metcalfe C."/>
            <person name="Woodson C."/>
            <person name="Sundararajan A."/>
            <person name="Ramaswamy R."/>
            <person name="Lin H."/>
            <person name="Pamer E.G."/>
        </authorList>
    </citation>
    <scope>NUCLEOTIDE SEQUENCE</scope>
    <source>
        <strain evidence="5">DFI.9.5</strain>
    </source>
</reference>
<dbReference type="RefSeq" id="WP_007217434.1">
    <property type="nucleotide sequence ID" value="NZ_CABMLT010000001.1"/>
</dbReference>
<dbReference type="EMBL" id="VVYV01000017">
    <property type="protein sequence ID" value="KAA5418469.1"/>
    <property type="molecule type" value="Genomic_DNA"/>
</dbReference>
<protein>
    <submittedName>
        <fullName evidence="1">Uncharacterized protein</fullName>
    </submittedName>
</protein>
<evidence type="ECO:0000313" key="9">
    <source>
        <dbReference type="Proteomes" id="UP000448877"/>
    </source>
</evidence>
<dbReference type="AlphaFoldDB" id="A0A0P0GKZ3"/>
<organism evidence="1 7">
    <name type="scientific">Bacteroides cellulosilyticus</name>
    <dbReference type="NCBI Taxonomy" id="246787"/>
    <lineage>
        <taxon>Bacteria</taxon>
        <taxon>Pseudomonadati</taxon>
        <taxon>Bacteroidota</taxon>
        <taxon>Bacteroidia</taxon>
        <taxon>Bacteroidales</taxon>
        <taxon>Bacteroidaceae</taxon>
        <taxon>Bacteroides</taxon>
    </lineage>
</organism>
<dbReference type="Proteomes" id="UP001266995">
    <property type="component" value="Unassembled WGS sequence"/>
</dbReference>